<keyword evidence="2" id="KW-0472">Membrane</keyword>
<feature type="compositionally biased region" description="Low complexity" evidence="1">
    <location>
        <begin position="741"/>
        <end position="758"/>
    </location>
</feature>
<dbReference type="STRING" id="658187.LDG_6187"/>
<evidence type="ECO:0000256" key="1">
    <source>
        <dbReference type="SAM" id="MobiDB-lite"/>
    </source>
</evidence>
<dbReference type="EMBL" id="JH413808">
    <property type="protein sequence ID" value="EHL32013.1"/>
    <property type="molecule type" value="Genomic_DNA"/>
</dbReference>
<dbReference type="HOGENOM" id="CLU_017958_0_0_6"/>
<name>G9ELC4_9GAMM</name>
<dbReference type="RefSeq" id="WP_006870124.1">
    <property type="nucleotide sequence ID" value="NZ_JH413808.1"/>
</dbReference>
<reference evidence="3 4" key="1">
    <citation type="journal article" date="2011" name="BMC Genomics">
        <title>Insight into cross-talk between intra-amoebal pathogens.</title>
        <authorList>
            <person name="Gimenez G."/>
            <person name="Bertelli C."/>
            <person name="Moliner C."/>
            <person name="Robert C."/>
            <person name="Raoult D."/>
            <person name="Fournier P.E."/>
            <person name="Greub G."/>
        </authorList>
    </citation>
    <scope>NUCLEOTIDE SEQUENCE [LARGE SCALE GENOMIC DNA]</scope>
    <source>
        <strain evidence="3 4">LLAP12</strain>
    </source>
</reference>
<evidence type="ECO:0000313" key="4">
    <source>
        <dbReference type="Proteomes" id="UP000002770"/>
    </source>
</evidence>
<gene>
    <name evidence="3" type="ORF">LDG_6187</name>
</gene>
<evidence type="ECO:0000256" key="2">
    <source>
        <dbReference type="SAM" id="Phobius"/>
    </source>
</evidence>
<feature type="region of interest" description="Disordered" evidence="1">
    <location>
        <begin position="734"/>
        <end position="771"/>
    </location>
</feature>
<keyword evidence="2" id="KW-0812">Transmembrane</keyword>
<keyword evidence="2" id="KW-1133">Transmembrane helix</keyword>
<dbReference type="InParanoid" id="G9ELC4"/>
<dbReference type="AlphaFoldDB" id="G9ELC4"/>
<keyword evidence="4" id="KW-1185">Reference proteome</keyword>
<proteinExistence type="predicted"/>
<feature type="compositionally biased region" description="Basic and acidic residues" evidence="1">
    <location>
        <begin position="761"/>
        <end position="771"/>
    </location>
</feature>
<sequence length="838" mass="91715">MLSAQQELQRIYMERLLTKALIEALSSKSPLNFDPQGRVLITVSNQEDRDLFFNATGREPAVNTTVSLDVTADSELKAEYLKHYGLTEEQFAQLEGCRGSIIPLQQEFHFHLGLTARTYTKMDKERFPEVKMNIAHEAAMTRVNELVTTAFKDALKNATKDGNIDDVKLVRALDKARKSISSEAHHIFLEEVVKATGNRLTKKEMKNLHVKHKAEVTTATNNDLLHVDQSLGQFTWIGGTDVTAHDRGQGIDHLANRQIMTVALAEGNQGMSRVQIRIPSLDVKEGIISDKAKAKGKEGITKAEAVSDVATKLAYLQSHYNMRDEISTNPVGKAFTYNLLTALNDRFEGGKNKQSQGARFILEGAHEYNASQLKNAKEIEPVFCLVQNISINGFGDSLGYGGNDLKTEATLMAEMAMLYNLVDKNDRQKATIEPVFAQYKAYLTSDRSEQPFFSQSEQGKEVIAQIQEIKAGWANTNQRENVRELDTVSKARGALKVMMANDLHQQHQYAKAFQALSIFVEQASIAGCKSGNERAQAIAGRVSVLDSVAHNPNDPIVKAMVDLAKAEPKDVAVKAAALKQQIDTKYDHNLQSGVSLISAADQGAAAKVNPKIGLAGLFNRNYAEESTMEHLHQGKAGKMQAHKGLTKQMADAAEGPKPMGFFAFLKAKLGTLGTVAMAVATVVAVAAAVAIPGLAPALIAVGVFAVGGAKILHDEYKKEEQAKFAQKMQMAERQHADTVVQSSHAQAQEQQAKKATATPEHGVKQDVTDVPQKVKEPVADFRKASPSSVAEVPLNSQQVVQHMASMKEVLSDIRKIGAEREQIIVKPDEDVHSHVVPH</sequence>
<organism evidence="3 4">
    <name type="scientific">Legionella drancourtii LLAP12</name>
    <dbReference type="NCBI Taxonomy" id="658187"/>
    <lineage>
        <taxon>Bacteria</taxon>
        <taxon>Pseudomonadati</taxon>
        <taxon>Pseudomonadota</taxon>
        <taxon>Gammaproteobacteria</taxon>
        <taxon>Legionellales</taxon>
        <taxon>Legionellaceae</taxon>
        <taxon>Legionella</taxon>
    </lineage>
</organism>
<dbReference type="Proteomes" id="UP000002770">
    <property type="component" value="Unassembled WGS sequence"/>
</dbReference>
<dbReference type="eggNOG" id="ENOG5031DXH">
    <property type="taxonomic scope" value="Bacteria"/>
</dbReference>
<protein>
    <submittedName>
        <fullName evidence="3">Uncharacterized protein</fullName>
    </submittedName>
</protein>
<evidence type="ECO:0000313" key="3">
    <source>
        <dbReference type="EMBL" id="EHL32013.1"/>
    </source>
</evidence>
<accession>G9ELC4</accession>
<feature type="transmembrane region" description="Helical" evidence="2">
    <location>
        <begin position="669"/>
        <end position="691"/>
    </location>
</feature>
<dbReference type="OrthoDB" id="5650266at2"/>